<sequence>MQCGSALSTATPDSSSVPFLALPLSPLADASTLLGPAAKLGSGSRAGQACSSLTGFTADPRLLVRPRNHGKQGVEVPIAHGMTCLSSRLDPEFSRNCLDDSG</sequence>
<proteinExistence type="predicted"/>
<dbReference type="AlphaFoldDB" id="A0A2T4BVX0"/>
<dbReference type="Proteomes" id="UP000240760">
    <property type="component" value="Unassembled WGS sequence"/>
</dbReference>
<accession>A0A2T4BVX0</accession>
<name>A0A2T4BVX0_TRILO</name>
<keyword evidence="2" id="KW-1185">Reference proteome</keyword>
<evidence type="ECO:0000313" key="2">
    <source>
        <dbReference type="Proteomes" id="UP000240760"/>
    </source>
</evidence>
<dbReference type="EMBL" id="KZ679138">
    <property type="protein sequence ID" value="PTB73460.1"/>
    <property type="molecule type" value="Genomic_DNA"/>
</dbReference>
<reference evidence="1 2" key="1">
    <citation type="submission" date="2016-07" db="EMBL/GenBank/DDBJ databases">
        <title>Multiple horizontal gene transfer events from other fungi enriched the ability of initially mycotrophic Trichoderma (Ascomycota) to feed on dead plant biomass.</title>
        <authorList>
            <consortium name="DOE Joint Genome Institute"/>
            <person name="Aerts A."/>
            <person name="Atanasova L."/>
            <person name="Chenthamara K."/>
            <person name="Zhang J."/>
            <person name="Grujic M."/>
            <person name="Henrissat B."/>
            <person name="Kuo A."/>
            <person name="Salamov A."/>
            <person name="Lipzen A."/>
            <person name="Labutti K."/>
            <person name="Barry K."/>
            <person name="Miao Y."/>
            <person name="Rahimi M.J."/>
            <person name="Shen Q."/>
            <person name="Grigoriev I.V."/>
            <person name="Kubicek C.P."/>
            <person name="Druzhinina I.S."/>
        </authorList>
    </citation>
    <scope>NUCLEOTIDE SEQUENCE [LARGE SCALE GENOMIC DNA]</scope>
    <source>
        <strain evidence="1 2">ATCC 18648</strain>
    </source>
</reference>
<organism evidence="1 2">
    <name type="scientific">Trichoderma longibrachiatum ATCC 18648</name>
    <dbReference type="NCBI Taxonomy" id="983965"/>
    <lineage>
        <taxon>Eukaryota</taxon>
        <taxon>Fungi</taxon>
        <taxon>Dikarya</taxon>
        <taxon>Ascomycota</taxon>
        <taxon>Pezizomycotina</taxon>
        <taxon>Sordariomycetes</taxon>
        <taxon>Hypocreomycetidae</taxon>
        <taxon>Hypocreales</taxon>
        <taxon>Hypocreaceae</taxon>
        <taxon>Trichoderma</taxon>
    </lineage>
</organism>
<gene>
    <name evidence="1" type="ORF">M440DRAFT_1063409</name>
</gene>
<evidence type="ECO:0000313" key="1">
    <source>
        <dbReference type="EMBL" id="PTB73460.1"/>
    </source>
</evidence>
<protein>
    <submittedName>
        <fullName evidence="1">Uncharacterized protein</fullName>
    </submittedName>
</protein>